<evidence type="ECO:0000313" key="9">
    <source>
        <dbReference type="EMBL" id="NOU94302.1"/>
    </source>
</evidence>
<keyword evidence="10" id="KW-1185">Reference proteome</keyword>
<feature type="domain" description="Histidine kinase" evidence="8">
    <location>
        <begin position="452"/>
        <end position="557"/>
    </location>
</feature>
<dbReference type="Gene3D" id="3.30.565.10">
    <property type="entry name" value="Histidine kinase-like ATPase, C-terminal domain"/>
    <property type="match status" value="1"/>
</dbReference>
<keyword evidence="4" id="KW-0418">Kinase</keyword>
<dbReference type="PROSITE" id="PS50109">
    <property type="entry name" value="HIS_KIN"/>
    <property type="match status" value="1"/>
</dbReference>
<protein>
    <submittedName>
        <fullName evidence="9">GHKL domain-containing protein</fullName>
    </submittedName>
</protein>
<reference evidence="9" key="1">
    <citation type="submission" date="2019-10" db="EMBL/GenBank/DDBJ databases">
        <title>Description of Paenibacillus glebae sp. nov.</title>
        <authorList>
            <person name="Carlier A."/>
            <person name="Qi S."/>
        </authorList>
    </citation>
    <scope>NUCLEOTIDE SEQUENCE</scope>
    <source>
        <strain evidence="9">LMG 31456</strain>
    </source>
</reference>
<dbReference type="GO" id="GO:0000155">
    <property type="term" value="F:phosphorelay sensor kinase activity"/>
    <property type="evidence" value="ECO:0007669"/>
    <property type="project" value="InterPro"/>
</dbReference>
<keyword evidence="7" id="KW-1133">Transmembrane helix</keyword>
<dbReference type="Proteomes" id="UP000641588">
    <property type="component" value="Unassembled WGS sequence"/>
</dbReference>
<dbReference type="Gene3D" id="1.10.287.130">
    <property type="match status" value="1"/>
</dbReference>
<dbReference type="Pfam" id="PF02518">
    <property type="entry name" value="HATPase_c"/>
    <property type="match status" value="1"/>
</dbReference>
<evidence type="ECO:0000256" key="4">
    <source>
        <dbReference type="ARBA" id="ARBA00022777"/>
    </source>
</evidence>
<keyword evidence="3" id="KW-0547">Nucleotide-binding</keyword>
<dbReference type="InterPro" id="IPR036890">
    <property type="entry name" value="HATPase_C_sf"/>
</dbReference>
<dbReference type="SUPFAM" id="SSF55874">
    <property type="entry name" value="ATPase domain of HSP90 chaperone/DNA topoisomerase II/histidine kinase"/>
    <property type="match status" value="1"/>
</dbReference>
<name>A0A972GP91_9BACL</name>
<gene>
    <name evidence="9" type="ORF">GC093_13890</name>
</gene>
<evidence type="ECO:0000259" key="8">
    <source>
        <dbReference type="PROSITE" id="PS50109"/>
    </source>
</evidence>
<proteinExistence type="predicted"/>
<dbReference type="Pfam" id="PF14689">
    <property type="entry name" value="SPOB_a"/>
    <property type="match status" value="1"/>
</dbReference>
<dbReference type="CDD" id="cd00075">
    <property type="entry name" value="HATPase"/>
    <property type="match status" value="1"/>
</dbReference>
<keyword evidence="7" id="KW-0812">Transmembrane</keyword>
<keyword evidence="5" id="KW-0067">ATP-binding</keyword>
<organism evidence="9 10">
    <name type="scientific">Paenibacillus foliorum</name>
    <dbReference type="NCBI Taxonomy" id="2654974"/>
    <lineage>
        <taxon>Bacteria</taxon>
        <taxon>Bacillati</taxon>
        <taxon>Bacillota</taxon>
        <taxon>Bacilli</taxon>
        <taxon>Bacillales</taxon>
        <taxon>Paenibacillaceae</taxon>
        <taxon>Paenibacillus</taxon>
    </lineage>
</organism>
<evidence type="ECO:0000256" key="5">
    <source>
        <dbReference type="ARBA" id="ARBA00022840"/>
    </source>
</evidence>
<dbReference type="GO" id="GO:0042802">
    <property type="term" value="F:identical protein binding"/>
    <property type="evidence" value="ECO:0007669"/>
    <property type="project" value="TreeGrafter"/>
</dbReference>
<evidence type="ECO:0000256" key="3">
    <source>
        <dbReference type="ARBA" id="ARBA00022741"/>
    </source>
</evidence>
<keyword evidence="6" id="KW-0902">Two-component regulatory system</keyword>
<dbReference type="GO" id="GO:0005524">
    <property type="term" value="F:ATP binding"/>
    <property type="evidence" value="ECO:0007669"/>
    <property type="project" value="UniProtKB-KW"/>
</dbReference>
<keyword evidence="7" id="KW-0472">Membrane</keyword>
<dbReference type="InterPro" id="IPR005467">
    <property type="entry name" value="His_kinase_dom"/>
</dbReference>
<accession>A0A972GP91</accession>
<dbReference type="InterPro" id="IPR016120">
    <property type="entry name" value="Sig_transdc_His_kin_SpoOB"/>
</dbReference>
<sequence length="557" mass="63823">MNTSYYMHYKELLIDNQKGVMNLLYNSINSNIEQTVDREKVFEELIGLNLRTVAIAAKNKLDPDYNNIDNNELKKLAKELGVDEITLFAKTNDDIIGVRSSDPKEINVSSKGWDTIYVAFHQLFKLQEVNVGMGQTLPNYWSCPIDTSTTNQSEINKWGYYYDGTTNYIINPFLHKKNFQDYQEITRIEEAIQRLMKGNSPTILEVSILNSNTFLGRVLPGNNPTPSSWFSEREVFFGSYQLRDPREKEYASLSMVNDEMVFYIAEVNGKSVMKSFAPIPTDYLKYNPSGSVPLIQITSDYTEINKLLNKQLMNTVWFMGVCTLVALAIMGSILWIFKRNKKLALLNVQDAYVGNIEMLFQSVREQRHDFINHIQTIHAFLTLKRYDDLQKYTNSLVGEIRIINDLININDPALIALMQAKLTQAESLHILCEYEFKHMDQLKLSPIKATDVVKILSNLIDNAFDATMELKAEDRNVKVIGDVVNNQFRFTIRNTGPTIPEKWLEHIFESGFSSKTNGRNSGLGLHIVKQLIIRYKGTIQVKSSKGITEFVITLSLF</sequence>
<dbReference type="AlphaFoldDB" id="A0A972GP91"/>
<dbReference type="InterPro" id="IPR039506">
    <property type="entry name" value="SPOB_a"/>
</dbReference>
<keyword evidence="1" id="KW-0597">Phosphoprotein</keyword>
<evidence type="ECO:0000256" key="1">
    <source>
        <dbReference type="ARBA" id="ARBA00022553"/>
    </source>
</evidence>
<evidence type="ECO:0000256" key="6">
    <source>
        <dbReference type="ARBA" id="ARBA00023012"/>
    </source>
</evidence>
<comment type="caution">
    <text evidence="9">The sequence shown here is derived from an EMBL/GenBank/DDBJ whole genome shotgun (WGS) entry which is preliminary data.</text>
</comment>
<dbReference type="SUPFAM" id="SSF55890">
    <property type="entry name" value="Sporulation response regulatory protein Spo0B"/>
    <property type="match status" value="1"/>
</dbReference>
<keyword evidence="2" id="KW-0808">Transferase</keyword>
<dbReference type="SMART" id="SM00387">
    <property type="entry name" value="HATPase_c"/>
    <property type="match status" value="1"/>
</dbReference>
<feature type="transmembrane region" description="Helical" evidence="7">
    <location>
        <begin position="316"/>
        <end position="337"/>
    </location>
</feature>
<evidence type="ECO:0000256" key="2">
    <source>
        <dbReference type="ARBA" id="ARBA00022679"/>
    </source>
</evidence>
<evidence type="ECO:0000313" key="10">
    <source>
        <dbReference type="Proteomes" id="UP000641588"/>
    </source>
</evidence>
<evidence type="ECO:0000256" key="7">
    <source>
        <dbReference type="SAM" id="Phobius"/>
    </source>
</evidence>
<dbReference type="EMBL" id="WHOD01000055">
    <property type="protein sequence ID" value="NOU94302.1"/>
    <property type="molecule type" value="Genomic_DNA"/>
</dbReference>
<dbReference type="InterPro" id="IPR003594">
    <property type="entry name" value="HATPase_dom"/>
</dbReference>
<dbReference type="PANTHER" id="PTHR40448">
    <property type="entry name" value="TWO-COMPONENT SENSOR HISTIDINE KINASE"/>
    <property type="match status" value="1"/>
</dbReference>
<dbReference type="PANTHER" id="PTHR40448:SF1">
    <property type="entry name" value="TWO-COMPONENT SENSOR HISTIDINE KINASE"/>
    <property type="match status" value="1"/>
</dbReference>